<reference evidence="2" key="1">
    <citation type="journal article" date="2020" name="Stud. Mycol.">
        <title>101 Dothideomycetes genomes: a test case for predicting lifestyles and emergence of pathogens.</title>
        <authorList>
            <person name="Haridas S."/>
            <person name="Albert R."/>
            <person name="Binder M."/>
            <person name="Bloem J."/>
            <person name="Labutti K."/>
            <person name="Salamov A."/>
            <person name="Andreopoulos B."/>
            <person name="Baker S."/>
            <person name="Barry K."/>
            <person name="Bills G."/>
            <person name="Bluhm B."/>
            <person name="Cannon C."/>
            <person name="Castanera R."/>
            <person name="Culley D."/>
            <person name="Daum C."/>
            <person name="Ezra D."/>
            <person name="Gonzalez J."/>
            <person name="Henrissat B."/>
            <person name="Kuo A."/>
            <person name="Liang C."/>
            <person name="Lipzen A."/>
            <person name="Lutzoni F."/>
            <person name="Magnuson J."/>
            <person name="Mondo S."/>
            <person name="Nolan M."/>
            <person name="Ohm R."/>
            <person name="Pangilinan J."/>
            <person name="Park H.-J."/>
            <person name="Ramirez L."/>
            <person name="Alfaro M."/>
            <person name="Sun H."/>
            <person name="Tritt A."/>
            <person name="Yoshinaga Y."/>
            <person name="Zwiers L.-H."/>
            <person name="Turgeon B."/>
            <person name="Goodwin S."/>
            <person name="Spatafora J."/>
            <person name="Crous P."/>
            <person name="Grigoriev I."/>
        </authorList>
    </citation>
    <scope>NUCLEOTIDE SEQUENCE</scope>
    <source>
        <strain evidence="2">CBS 675.92</strain>
    </source>
</reference>
<feature type="compositionally biased region" description="Basic and acidic residues" evidence="1">
    <location>
        <begin position="314"/>
        <end position="360"/>
    </location>
</feature>
<evidence type="ECO:0000313" key="3">
    <source>
        <dbReference type="Proteomes" id="UP000800035"/>
    </source>
</evidence>
<feature type="region of interest" description="Disordered" evidence="1">
    <location>
        <begin position="469"/>
        <end position="488"/>
    </location>
</feature>
<accession>A0A6A5UJM5</accession>
<feature type="compositionally biased region" description="Basic and acidic residues" evidence="1">
    <location>
        <begin position="614"/>
        <end position="623"/>
    </location>
</feature>
<feature type="compositionally biased region" description="Low complexity" evidence="1">
    <location>
        <begin position="591"/>
        <end position="602"/>
    </location>
</feature>
<dbReference type="Proteomes" id="UP000800035">
    <property type="component" value="Unassembled WGS sequence"/>
</dbReference>
<keyword evidence="3" id="KW-1185">Reference proteome</keyword>
<feature type="region of interest" description="Disordered" evidence="1">
    <location>
        <begin position="32"/>
        <end position="80"/>
    </location>
</feature>
<evidence type="ECO:0000313" key="2">
    <source>
        <dbReference type="EMBL" id="KAF1961287.1"/>
    </source>
</evidence>
<feature type="region of interest" description="Disordered" evidence="1">
    <location>
        <begin position="95"/>
        <end position="204"/>
    </location>
</feature>
<feature type="compositionally biased region" description="Polar residues" evidence="1">
    <location>
        <begin position="284"/>
        <end position="301"/>
    </location>
</feature>
<organism evidence="2 3">
    <name type="scientific">Byssothecium circinans</name>
    <dbReference type="NCBI Taxonomy" id="147558"/>
    <lineage>
        <taxon>Eukaryota</taxon>
        <taxon>Fungi</taxon>
        <taxon>Dikarya</taxon>
        <taxon>Ascomycota</taxon>
        <taxon>Pezizomycotina</taxon>
        <taxon>Dothideomycetes</taxon>
        <taxon>Pleosporomycetidae</taxon>
        <taxon>Pleosporales</taxon>
        <taxon>Massarineae</taxon>
        <taxon>Massarinaceae</taxon>
        <taxon>Byssothecium</taxon>
    </lineage>
</organism>
<dbReference type="AlphaFoldDB" id="A0A6A5UJM5"/>
<feature type="compositionally biased region" description="Basic and acidic residues" evidence="1">
    <location>
        <begin position="53"/>
        <end position="77"/>
    </location>
</feature>
<protein>
    <submittedName>
        <fullName evidence="2">Uncharacterized protein</fullName>
    </submittedName>
</protein>
<dbReference type="EMBL" id="ML976981">
    <property type="protein sequence ID" value="KAF1961287.1"/>
    <property type="molecule type" value="Genomic_DNA"/>
</dbReference>
<feature type="compositionally biased region" description="Polar residues" evidence="1">
    <location>
        <begin position="471"/>
        <end position="487"/>
    </location>
</feature>
<feature type="region of interest" description="Disordered" evidence="1">
    <location>
        <begin position="522"/>
        <end position="623"/>
    </location>
</feature>
<evidence type="ECO:0000256" key="1">
    <source>
        <dbReference type="SAM" id="MobiDB-lite"/>
    </source>
</evidence>
<feature type="region of interest" description="Disordered" evidence="1">
    <location>
        <begin position="273"/>
        <end position="361"/>
    </location>
</feature>
<gene>
    <name evidence="2" type="ORF">CC80DRAFT_589685</name>
</gene>
<sequence>MANNEPVNPSVERMEGASLRIRAPGEIPVIINDRVNGGPEHGARLQLESQTRTMREDSPHGQRIEEQPQRHEQRPSEQRPSNALGILAAAAALAEPSNLQTSTTKSPGPSSQPPQVQRAALSGQSSSSLSSGVNTEASSVESRHPRKPLHQETASGVPRVTLTESENNVAHAGTTHGSSGPLQNPRDSSLGSGRRDNNTDPTQNQIRSRLHGWMTARQGHLPTLPPNISNGLVPSVSNAAYSRTLLATGNMPPTNAYRNFFPGVSASQRQNIVSTADVTRKPRPTSSMMPGEGSNSRSLTFRGNGPGHIANDPEAIKHHEPPQKRHKGDKEKAQREAKKTQYGSSDKENKTPEQPKDDFPMRPQSALAEFFIFQSIELRRLAGNPEVRGQNIDVIIRAIWESLAPEERAPFIALGQQYALGLARIASDGDVNAVAGQRYLQNVLARAARVPECDGVRLVRFFVRSEPETRGMNSGINDSTTTTSNYPAPTIDDPIPGLFADDVLRNSATATHIRNFVDLTENDDEKVAEEPSKDANEVADGGDSTSRSVKDDSLVNTSTQSHAAPDSIHSEVIDLCGDSNDEEMTGEPSPGANGAAGDGDLASRPTNEATLTAAEKEDIAQEN</sequence>
<feature type="compositionally biased region" description="Low complexity" evidence="1">
    <location>
        <begin position="95"/>
        <end position="132"/>
    </location>
</feature>
<name>A0A6A5UJM5_9PLEO</name>
<feature type="compositionally biased region" description="Polar residues" evidence="1">
    <location>
        <begin position="175"/>
        <end position="191"/>
    </location>
</feature>
<proteinExistence type="predicted"/>